<accession>A0A949NGX8</accession>
<keyword evidence="1" id="KW-0732">Signal</keyword>
<evidence type="ECO:0000256" key="1">
    <source>
        <dbReference type="SAM" id="SignalP"/>
    </source>
</evidence>
<dbReference type="Proteomes" id="UP000712157">
    <property type="component" value="Unassembled WGS sequence"/>
</dbReference>
<dbReference type="AlphaFoldDB" id="A0A949NGX8"/>
<protein>
    <submittedName>
        <fullName evidence="2">Uncharacterized protein</fullName>
    </submittedName>
</protein>
<organism evidence="2 3">
    <name type="scientific">Diplocloster agilis</name>
    <dbReference type="NCBI Taxonomy" id="2850323"/>
    <lineage>
        <taxon>Bacteria</taxon>
        <taxon>Bacillati</taxon>
        <taxon>Bacillota</taxon>
        <taxon>Clostridia</taxon>
        <taxon>Lachnospirales</taxon>
        <taxon>Lachnospiraceae</taxon>
        <taxon>Diplocloster</taxon>
    </lineage>
</organism>
<keyword evidence="3" id="KW-1185">Reference proteome</keyword>
<dbReference type="InterPro" id="IPR023908">
    <property type="entry name" value="xxxLxxG_rpt"/>
</dbReference>
<gene>
    <name evidence="2" type="ORF">KTH89_23800</name>
</gene>
<feature type="signal peptide" evidence="1">
    <location>
        <begin position="1"/>
        <end position="23"/>
    </location>
</feature>
<sequence>MKKRILCLLLAAVLPLSCFLALALPVQASENTAPASGTDSAVRPALDDFTKDEVVYSKLSSDGTVQSVYVVNTIYTKEEGLVTDYGAYSLVSNLTDESGIRSENGENILTVPGGAFYYQGNLDTNRLPWTYTISYRLDGVAVTADRLAGASGRLSLQIHTAQTPGIDASFFENYMMQITVTLDGQLSRNISAPDASIANAGSNKQIVFTALPGKEGDFSLEADVNDFAMDGIMIAAIPFSMAIELPDTSEMTGDMSELSSAIGRLNQGVSDLSGGIRTLLDGTRDLASGSSKFQDGLHKLDQNSDTLQAASSSILDALDTITSSLKEQTASLDMSSLNQLPGALREMSAGLNQAVGGLTQLRDNYKLAYDALAPALDALDDNQLSPQELAFLQAMLAPDPDTGNQLPPELAPLAPILQKLVNTYTSAMTAKGTFDAVKEAFSAVDTTLSSLITPLDAIRSSLSTMADGIGQSLEDNDVSSALSQLTQGLTDLSSNYSSFHSGLTSYVNGVSDLSDAYDILNQGIGQLSEGTTELNKGGSQLKSGTKELHMNTKDLPDRLQSEIDKLMEEYDKSGFHPVSFVDSRNRHIEQVQFIISTPPVKIPEKSAPETGDTAPKTIWQKFLDLFR</sequence>
<proteinExistence type="predicted"/>
<name>A0A949NGX8_9FIRM</name>
<reference evidence="2" key="1">
    <citation type="submission" date="2021-06" db="EMBL/GenBank/DDBJ databases">
        <title>Description of novel taxa of the family Lachnospiraceae.</title>
        <authorList>
            <person name="Chaplin A.V."/>
            <person name="Sokolova S.R."/>
            <person name="Pikina A.P."/>
            <person name="Korzhanova M."/>
            <person name="Belova V."/>
            <person name="Korostin D."/>
            <person name="Efimov B.A."/>
        </authorList>
    </citation>
    <scope>NUCLEOTIDE SEQUENCE</scope>
    <source>
        <strain evidence="2">ASD5720</strain>
    </source>
</reference>
<dbReference type="Gene3D" id="1.10.287.950">
    <property type="entry name" value="Methyl-accepting chemotaxis protein"/>
    <property type="match status" value="1"/>
</dbReference>
<evidence type="ECO:0000313" key="2">
    <source>
        <dbReference type="EMBL" id="MBU9739564.1"/>
    </source>
</evidence>
<comment type="caution">
    <text evidence="2">The sequence shown here is derived from an EMBL/GenBank/DDBJ whole genome shotgun (WGS) entry which is preliminary data.</text>
</comment>
<feature type="chain" id="PRO_5039299618" evidence="1">
    <location>
        <begin position="24"/>
        <end position="627"/>
    </location>
</feature>
<dbReference type="RefSeq" id="WP_158346643.1">
    <property type="nucleotide sequence ID" value="NZ_JAHQCW010000066.1"/>
</dbReference>
<evidence type="ECO:0000313" key="3">
    <source>
        <dbReference type="Proteomes" id="UP000712157"/>
    </source>
</evidence>
<dbReference type="NCBIfam" id="TIGR03057">
    <property type="entry name" value="xxxLxxG_by_4"/>
    <property type="match status" value="1"/>
</dbReference>
<dbReference type="EMBL" id="JAHQCW010000066">
    <property type="protein sequence ID" value="MBU9739564.1"/>
    <property type="molecule type" value="Genomic_DNA"/>
</dbReference>